<evidence type="ECO:0000313" key="2">
    <source>
        <dbReference type="Proteomes" id="UP000324705"/>
    </source>
</evidence>
<gene>
    <name evidence="1" type="ORF">TRITD_5Av1G149800</name>
</gene>
<organism evidence="1 2">
    <name type="scientific">Triticum turgidum subsp. durum</name>
    <name type="common">Durum wheat</name>
    <name type="synonym">Triticum durum</name>
    <dbReference type="NCBI Taxonomy" id="4567"/>
    <lineage>
        <taxon>Eukaryota</taxon>
        <taxon>Viridiplantae</taxon>
        <taxon>Streptophyta</taxon>
        <taxon>Embryophyta</taxon>
        <taxon>Tracheophyta</taxon>
        <taxon>Spermatophyta</taxon>
        <taxon>Magnoliopsida</taxon>
        <taxon>Liliopsida</taxon>
        <taxon>Poales</taxon>
        <taxon>Poaceae</taxon>
        <taxon>BOP clade</taxon>
        <taxon>Pooideae</taxon>
        <taxon>Triticodae</taxon>
        <taxon>Triticeae</taxon>
        <taxon>Triticinae</taxon>
        <taxon>Triticum</taxon>
    </lineage>
</organism>
<dbReference type="Gramene" id="TRITD5Av1G149800.1">
    <property type="protein sequence ID" value="TRITD5Av1G149800.1"/>
    <property type="gene ID" value="TRITD5Av1G149800"/>
</dbReference>
<keyword evidence="2" id="KW-1185">Reference proteome</keyword>
<name>A0A9R0TQU3_TRITD</name>
<reference evidence="1 2" key="1">
    <citation type="submission" date="2017-09" db="EMBL/GenBank/DDBJ databases">
        <authorList>
            <consortium name="International Durum Wheat Genome Sequencing Consortium (IDWGSC)"/>
            <person name="Milanesi L."/>
        </authorList>
    </citation>
    <scope>NUCLEOTIDE SEQUENCE [LARGE SCALE GENOMIC DNA]</scope>
    <source>
        <strain evidence="2">cv. Svevo</strain>
    </source>
</reference>
<protein>
    <submittedName>
        <fullName evidence="1">Uncharacterized protein</fullName>
    </submittedName>
</protein>
<accession>A0A9R0TQU3</accession>
<evidence type="ECO:0000313" key="1">
    <source>
        <dbReference type="EMBL" id="VAI18369.1"/>
    </source>
</evidence>
<dbReference type="Proteomes" id="UP000324705">
    <property type="component" value="Chromosome 5A"/>
</dbReference>
<dbReference type="AlphaFoldDB" id="A0A9R0TQU3"/>
<sequence>MAACGAKEGLEDNQSGGCVGLYAEGRPHAHQHSRWPEPEHNFEYYMMHLEILNMLFICAIRLSISTHLSNVNLVVLETFADSMYFKDVCLHGFDTSLYTRLHRKTRSEHNSTWHWWLGSTGSVIVLILLLQKEIADHDLAEQMEEPMAQQLEADINALVYNRQQLALRAKATIHQ</sequence>
<proteinExistence type="predicted"/>
<dbReference type="EMBL" id="LT934119">
    <property type="protein sequence ID" value="VAI18369.1"/>
    <property type="molecule type" value="Genomic_DNA"/>
</dbReference>
<dbReference type="OMA" id="SEHNSTW"/>